<organism evidence="3 4">
    <name type="scientific">Desulfotalea psychrophila (strain LSv54 / DSM 12343)</name>
    <dbReference type="NCBI Taxonomy" id="177439"/>
    <lineage>
        <taxon>Bacteria</taxon>
        <taxon>Pseudomonadati</taxon>
        <taxon>Thermodesulfobacteriota</taxon>
        <taxon>Desulfobulbia</taxon>
        <taxon>Desulfobulbales</taxon>
        <taxon>Desulfocapsaceae</taxon>
        <taxon>Desulfotalea</taxon>
    </lineage>
</organism>
<evidence type="ECO:0000256" key="2">
    <source>
        <dbReference type="HAMAP-Rule" id="MF_01139"/>
    </source>
</evidence>
<dbReference type="eggNOG" id="COG0020">
    <property type="taxonomic scope" value="Bacteria"/>
</dbReference>
<feature type="active site" description="Proton acceptor" evidence="2">
    <location>
        <position position="81"/>
    </location>
</feature>
<keyword evidence="4" id="KW-1185">Reference proteome</keyword>
<dbReference type="InterPro" id="IPR018520">
    <property type="entry name" value="UPP_synth-like_CS"/>
</dbReference>
<feature type="binding site" evidence="2">
    <location>
        <begin position="34"/>
        <end position="37"/>
    </location>
    <ligand>
        <name>substrate</name>
    </ligand>
</feature>
<dbReference type="AlphaFoldDB" id="Q6AP37"/>
<dbReference type="FunFam" id="3.40.1180.10:FF:000001">
    <property type="entry name" value="(2E,6E)-farnesyl-diphosphate-specific ditrans,polycis-undecaprenyl-diphosphate synthase"/>
    <property type="match status" value="1"/>
</dbReference>
<dbReference type="KEGG" id="dps:DP1158"/>
<dbReference type="NCBIfam" id="TIGR00055">
    <property type="entry name" value="uppS"/>
    <property type="match status" value="1"/>
</dbReference>
<comment type="cofactor">
    <cofactor evidence="2">
        <name>Mg(2+)</name>
        <dbReference type="ChEBI" id="CHEBI:18420"/>
    </cofactor>
    <text evidence="2">Binds 2 magnesium ions per subunit.</text>
</comment>
<sequence>MDTNGEYMRLAELAEKYGIDPLHLPAHIAIIMDGNGRWAQARKRPRLFGHKAGADSVEEIVSICCQLGIPALTLYAFSSENWKRPKAEVSGLMSILQKYLRAELPKMQKNNIRLHCIGDIERLPSAVRDTLLQVMGETAKNTGMILSLALSYGGRDEICRAIKKISAECVAGDLEETDITPDLLSDYLDTAILPEPDLLIRTGGESRLSNFLLWQLSYAELYFTDIMWPEFRTEQLATAIASFQERERRFGKIGAQLNKNK</sequence>
<feature type="binding site" evidence="2">
    <location>
        <position position="50"/>
    </location>
    <ligand>
        <name>substrate</name>
    </ligand>
</feature>
<feature type="binding site" evidence="2">
    <location>
        <position position="46"/>
    </location>
    <ligand>
        <name>substrate</name>
    </ligand>
</feature>
<dbReference type="NCBIfam" id="NF011405">
    <property type="entry name" value="PRK14830.1"/>
    <property type="match status" value="1"/>
</dbReference>
<dbReference type="GO" id="GO:0016094">
    <property type="term" value="P:polyprenol biosynthetic process"/>
    <property type="evidence" value="ECO:0007669"/>
    <property type="project" value="TreeGrafter"/>
</dbReference>
<name>Q6AP37_DESPS</name>
<feature type="binding site" evidence="2">
    <location>
        <position position="38"/>
    </location>
    <ligand>
        <name>substrate</name>
    </ligand>
</feature>
<dbReference type="EMBL" id="CR522870">
    <property type="protein sequence ID" value="CAG35887.1"/>
    <property type="molecule type" value="Genomic_DNA"/>
</dbReference>
<feature type="binding site" evidence="2">
    <location>
        <position position="84"/>
    </location>
    <ligand>
        <name>substrate</name>
    </ligand>
</feature>
<dbReference type="Gene3D" id="3.40.1180.10">
    <property type="entry name" value="Decaprenyl diphosphate synthase-like"/>
    <property type="match status" value="1"/>
</dbReference>
<dbReference type="GO" id="GO:0045547">
    <property type="term" value="F:ditrans,polycis-polyprenyl diphosphate synthase [(2E,6E)-farnesyl diphosphate specific] activity"/>
    <property type="evidence" value="ECO:0007669"/>
    <property type="project" value="TreeGrafter"/>
</dbReference>
<feature type="binding site" evidence="2">
    <location>
        <position position="220"/>
    </location>
    <ligand>
        <name>Mg(2+)</name>
        <dbReference type="ChEBI" id="CHEBI:18420"/>
    </ligand>
</feature>
<dbReference type="HOGENOM" id="CLU_038505_1_1_7"/>
<evidence type="ECO:0000256" key="1">
    <source>
        <dbReference type="ARBA" id="ARBA00022679"/>
    </source>
</evidence>
<evidence type="ECO:0000313" key="3">
    <source>
        <dbReference type="EMBL" id="CAG35887.1"/>
    </source>
</evidence>
<dbReference type="Proteomes" id="UP000000602">
    <property type="component" value="Chromosome"/>
</dbReference>
<proteinExistence type="inferred from homology"/>
<feature type="active site" evidence="2">
    <location>
        <position position="33"/>
    </location>
</feature>
<comment type="function">
    <text evidence="2">Catalyzes the condensation of isopentenyl diphosphate (IPP) with allylic pyrophosphates generating different type of terpenoids.</text>
</comment>
<feature type="binding site" evidence="2">
    <location>
        <position position="82"/>
    </location>
    <ligand>
        <name>substrate</name>
    </ligand>
</feature>
<dbReference type="CDD" id="cd00475">
    <property type="entry name" value="Cis_IPPS"/>
    <property type="match status" value="1"/>
</dbReference>
<keyword evidence="2" id="KW-0479">Metal-binding</keyword>
<keyword evidence="1 2" id="KW-0808">Transferase</keyword>
<protein>
    <recommendedName>
        <fullName evidence="2">Isoprenyl transferase</fullName>
        <ecNumber evidence="2">2.5.1.-</ecNumber>
    </recommendedName>
</protein>
<feature type="binding site" evidence="2">
    <location>
        <position position="33"/>
    </location>
    <ligand>
        <name>Mg(2+)</name>
        <dbReference type="ChEBI" id="CHEBI:18420"/>
    </ligand>
</feature>
<comment type="subunit">
    <text evidence="2">Homodimer.</text>
</comment>
<dbReference type="PROSITE" id="PS01066">
    <property type="entry name" value="UPP_SYNTHASE"/>
    <property type="match status" value="1"/>
</dbReference>
<feature type="binding site" evidence="2">
    <location>
        <begin position="78"/>
        <end position="80"/>
    </location>
    <ligand>
        <name>substrate</name>
    </ligand>
</feature>
<gene>
    <name evidence="3" type="ordered locus">DP1158</name>
</gene>
<dbReference type="InterPro" id="IPR036424">
    <property type="entry name" value="UPP_synth-like_sf"/>
</dbReference>
<dbReference type="EC" id="2.5.1.-" evidence="2"/>
<reference evidence="4" key="1">
    <citation type="journal article" date="2004" name="Environ. Microbiol.">
        <title>The genome of Desulfotalea psychrophila, a sulfate-reducing bacterium from permanently cold Arctic sediments.</title>
        <authorList>
            <person name="Rabus R."/>
            <person name="Ruepp A."/>
            <person name="Frickey T."/>
            <person name="Rattei T."/>
            <person name="Fartmann B."/>
            <person name="Stark M."/>
            <person name="Bauer M."/>
            <person name="Zibat A."/>
            <person name="Lombardot T."/>
            <person name="Becker I."/>
            <person name="Amann J."/>
            <person name="Gellner K."/>
            <person name="Teeling H."/>
            <person name="Leuschner W.D."/>
            <person name="Gloeckner F.-O."/>
            <person name="Lupas A.N."/>
            <person name="Amann R."/>
            <person name="Klenk H.-P."/>
        </authorList>
    </citation>
    <scope>NUCLEOTIDE SEQUENCE [LARGE SCALE GENOMIC DNA]</scope>
    <source>
        <strain evidence="4">DSM 12343 / LSv54</strain>
    </source>
</reference>
<dbReference type="STRING" id="177439.DP1158"/>
<feature type="binding site" evidence="2">
    <location>
        <begin position="207"/>
        <end position="209"/>
    </location>
    <ligand>
        <name>substrate</name>
    </ligand>
</feature>
<feature type="binding site" evidence="2">
    <location>
        <position position="201"/>
    </location>
    <ligand>
        <name>substrate</name>
    </ligand>
</feature>
<accession>Q6AP37</accession>
<keyword evidence="2" id="KW-0460">Magnesium</keyword>
<dbReference type="HAMAP" id="MF_01139">
    <property type="entry name" value="ISPT"/>
    <property type="match status" value="1"/>
</dbReference>
<dbReference type="Pfam" id="PF01255">
    <property type="entry name" value="Prenyltransf"/>
    <property type="match status" value="1"/>
</dbReference>
<dbReference type="PANTHER" id="PTHR10291:SF0">
    <property type="entry name" value="DEHYDRODOLICHYL DIPHOSPHATE SYNTHASE 2"/>
    <property type="match status" value="1"/>
</dbReference>
<dbReference type="SUPFAM" id="SSF64005">
    <property type="entry name" value="Undecaprenyl diphosphate synthase"/>
    <property type="match status" value="1"/>
</dbReference>
<comment type="similarity">
    <text evidence="2">Belongs to the UPP synthase family.</text>
</comment>
<evidence type="ECO:0000313" key="4">
    <source>
        <dbReference type="Proteomes" id="UP000000602"/>
    </source>
</evidence>
<dbReference type="PANTHER" id="PTHR10291">
    <property type="entry name" value="DEHYDRODOLICHYL DIPHOSPHATE SYNTHASE FAMILY MEMBER"/>
    <property type="match status" value="1"/>
</dbReference>
<dbReference type="GO" id="GO:0000287">
    <property type="term" value="F:magnesium ion binding"/>
    <property type="evidence" value="ECO:0007669"/>
    <property type="project" value="UniProtKB-UniRule"/>
</dbReference>
<dbReference type="InterPro" id="IPR001441">
    <property type="entry name" value="UPP_synth-like"/>
</dbReference>